<evidence type="ECO:0000256" key="1">
    <source>
        <dbReference type="ARBA" id="ARBA00022737"/>
    </source>
</evidence>
<dbReference type="GO" id="GO:0030154">
    <property type="term" value="P:cell differentiation"/>
    <property type="evidence" value="ECO:0007669"/>
    <property type="project" value="UniProtKB-ARBA"/>
</dbReference>
<dbReference type="EMBL" id="VSRR010021210">
    <property type="protein sequence ID" value="MPC63741.1"/>
    <property type="molecule type" value="Genomic_DNA"/>
</dbReference>
<dbReference type="Pfam" id="PF07679">
    <property type="entry name" value="I-set"/>
    <property type="match status" value="1"/>
</dbReference>
<dbReference type="PROSITE" id="PS50853">
    <property type="entry name" value="FN3"/>
    <property type="match status" value="1"/>
</dbReference>
<dbReference type="SUPFAM" id="SSF49265">
    <property type="entry name" value="Fibronectin type III"/>
    <property type="match status" value="1"/>
</dbReference>
<evidence type="ECO:0000256" key="3">
    <source>
        <dbReference type="ARBA" id="ARBA00023319"/>
    </source>
</evidence>
<dbReference type="Gene3D" id="2.60.40.10">
    <property type="entry name" value="Immunoglobulins"/>
    <property type="match status" value="2"/>
</dbReference>
<dbReference type="GO" id="GO:0009653">
    <property type="term" value="P:anatomical structure morphogenesis"/>
    <property type="evidence" value="ECO:0007669"/>
    <property type="project" value="UniProtKB-ARBA"/>
</dbReference>
<dbReference type="Proteomes" id="UP000324222">
    <property type="component" value="Unassembled WGS sequence"/>
</dbReference>
<gene>
    <name evidence="5" type="primary">DSCAML1_1</name>
    <name evidence="5" type="ORF">E2C01_057843</name>
</gene>
<dbReference type="PANTHER" id="PTHR12231:SF253">
    <property type="entry name" value="DPR-INTERACTING PROTEIN ETA, ISOFORM B-RELATED"/>
    <property type="match status" value="1"/>
</dbReference>
<dbReference type="InterPro" id="IPR036116">
    <property type="entry name" value="FN3_sf"/>
</dbReference>
<organism evidence="5 6">
    <name type="scientific">Portunus trituberculatus</name>
    <name type="common">Swimming crab</name>
    <name type="synonym">Neptunus trituberculatus</name>
    <dbReference type="NCBI Taxonomy" id="210409"/>
    <lineage>
        <taxon>Eukaryota</taxon>
        <taxon>Metazoa</taxon>
        <taxon>Ecdysozoa</taxon>
        <taxon>Arthropoda</taxon>
        <taxon>Crustacea</taxon>
        <taxon>Multicrustacea</taxon>
        <taxon>Malacostraca</taxon>
        <taxon>Eumalacostraca</taxon>
        <taxon>Eucarida</taxon>
        <taxon>Decapoda</taxon>
        <taxon>Pleocyemata</taxon>
        <taxon>Brachyura</taxon>
        <taxon>Eubrachyura</taxon>
        <taxon>Portunoidea</taxon>
        <taxon>Portunidae</taxon>
        <taxon>Portuninae</taxon>
        <taxon>Portunus</taxon>
    </lineage>
</organism>
<dbReference type="InterPro" id="IPR013783">
    <property type="entry name" value="Ig-like_fold"/>
</dbReference>
<dbReference type="InterPro" id="IPR051170">
    <property type="entry name" value="Neural/epithelial_adhesion"/>
</dbReference>
<dbReference type="InterPro" id="IPR036179">
    <property type="entry name" value="Ig-like_dom_sf"/>
</dbReference>
<comment type="caution">
    <text evidence="5">The sequence shown here is derived from an EMBL/GenBank/DDBJ whole genome shotgun (WGS) entry which is preliminary data.</text>
</comment>
<dbReference type="InterPro" id="IPR003961">
    <property type="entry name" value="FN3_dom"/>
</dbReference>
<reference evidence="5 6" key="1">
    <citation type="submission" date="2019-05" db="EMBL/GenBank/DDBJ databases">
        <title>Another draft genome of Portunus trituberculatus and its Hox gene families provides insights of decapod evolution.</title>
        <authorList>
            <person name="Jeong J.-H."/>
            <person name="Song I."/>
            <person name="Kim S."/>
            <person name="Choi T."/>
            <person name="Kim D."/>
            <person name="Ryu S."/>
            <person name="Kim W."/>
        </authorList>
    </citation>
    <scope>NUCLEOTIDE SEQUENCE [LARGE SCALE GENOMIC DNA]</scope>
    <source>
        <tissue evidence="5">Muscle</tissue>
    </source>
</reference>
<accession>A0A5B7GU22</accession>
<evidence type="ECO:0000256" key="2">
    <source>
        <dbReference type="ARBA" id="ARBA00023157"/>
    </source>
</evidence>
<dbReference type="AlphaFoldDB" id="A0A5B7GU22"/>
<protein>
    <submittedName>
        <fullName evidence="5">Down syndrome cell adhesion molecule-like protein 1</fullName>
    </submittedName>
</protein>
<dbReference type="PANTHER" id="PTHR12231">
    <property type="entry name" value="CTX-RELATED TYPE I TRANSMEMBRANE PROTEIN"/>
    <property type="match status" value="1"/>
</dbReference>
<name>A0A5B7GU22_PORTR</name>
<evidence type="ECO:0000313" key="5">
    <source>
        <dbReference type="EMBL" id="MPC63741.1"/>
    </source>
</evidence>
<dbReference type="SUPFAM" id="SSF48726">
    <property type="entry name" value="Immunoglobulin"/>
    <property type="match status" value="1"/>
</dbReference>
<dbReference type="OrthoDB" id="6379740at2759"/>
<feature type="domain" description="Fibronectin type-III" evidence="4">
    <location>
        <begin position="84"/>
        <end position="127"/>
    </location>
</feature>
<sequence>MVCNSPRSSAGHPASLPHYGASSELIDRSSDTLNHQLANRAVVQRDGTLSLSDLQRDDGGLYTCTATNRHGHDSALYHLNVLVPPSPPSLHVIETTTSSVRVQWNVEDTGGATIQGSSLHYRSGFCS</sequence>
<dbReference type="InterPro" id="IPR013098">
    <property type="entry name" value="Ig_I-set"/>
</dbReference>
<evidence type="ECO:0000259" key="4">
    <source>
        <dbReference type="PROSITE" id="PS50853"/>
    </source>
</evidence>
<keyword evidence="1" id="KW-0677">Repeat</keyword>
<dbReference type="CDD" id="cd00063">
    <property type="entry name" value="FN3"/>
    <property type="match status" value="1"/>
</dbReference>
<proteinExistence type="predicted"/>
<keyword evidence="2" id="KW-1015">Disulfide bond</keyword>
<keyword evidence="6" id="KW-1185">Reference proteome</keyword>
<keyword evidence="3" id="KW-0393">Immunoglobulin domain</keyword>
<evidence type="ECO:0000313" key="6">
    <source>
        <dbReference type="Proteomes" id="UP000324222"/>
    </source>
</evidence>